<evidence type="ECO:0000313" key="2">
    <source>
        <dbReference type="Proteomes" id="UP000032702"/>
    </source>
</evidence>
<evidence type="ECO:0000313" key="1">
    <source>
        <dbReference type="EMBL" id="EAU64503.1"/>
    </source>
</evidence>
<accession>Q08VI9</accession>
<proteinExistence type="predicted"/>
<dbReference type="Proteomes" id="UP000032702">
    <property type="component" value="Unassembled WGS sequence"/>
</dbReference>
<dbReference type="EMBL" id="AAMD01000114">
    <property type="protein sequence ID" value="EAU64503.1"/>
    <property type="molecule type" value="Genomic_DNA"/>
</dbReference>
<dbReference type="PATRIC" id="fig|378806.16.peg.3454"/>
<comment type="caution">
    <text evidence="1">The sequence shown here is derived from an EMBL/GenBank/DDBJ whole genome shotgun (WGS) entry which is preliminary data.</text>
</comment>
<sequence length="213" mass="23281">MTASRWGGLSLERSIARRAGIPFDRPVTEINSLVRLLPMLVFTWGVGCTEDRLASEPASALREEPAAPCVYFRELAPFLPDSLEGFTHTVTEGSTGKYGEVSVSEAERTFTKGEEREVKIRIVDTTLGWKIAKAIREAAEGAKARPPSDPSAPIFWDAAVGFVRYDAEEATAEANLLVGDRYVVAVTSRGFPGTVEVRRIARGIDLEGLARLR</sequence>
<dbReference type="AlphaFoldDB" id="Q08VI9"/>
<organism evidence="1 2">
    <name type="scientific">Stigmatella aurantiaca (strain DW4/3-1)</name>
    <dbReference type="NCBI Taxonomy" id="378806"/>
    <lineage>
        <taxon>Bacteria</taxon>
        <taxon>Pseudomonadati</taxon>
        <taxon>Myxococcota</taxon>
        <taxon>Myxococcia</taxon>
        <taxon>Myxococcales</taxon>
        <taxon>Cystobacterineae</taxon>
        <taxon>Archangiaceae</taxon>
        <taxon>Stigmatella</taxon>
    </lineage>
</organism>
<reference evidence="1 2" key="1">
    <citation type="submission" date="2006-04" db="EMBL/GenBank/DDBJ databases">
        <authorList>
            <person name="Nierman W.C."/>
        </authorList>
    </citation>
    <scope>NUCLEOTIDE SEQUENCE [LARGE SCALE GENOMIC DNA]</scope>
    <source>
        <strain evidence="1 2">DW4/3-1</strain>
    </source>
</reference>
<name>Q08VI9_STIAD</name>
<gene>
    <name evidence="1" type="ORF">STIAU_4123</name>
</gene>
<protein>
    <submittedName>
        <fullName evidence="1">Uncharacterized protein</fullName>
    </submittedName>
</protein>